<organism evidence="3 4">
    <name type="scientific">Aspergillus oryzae</name>
    <name type="common">Yellow koji mold</name>
    <dbReference type="NCBI Taxonomy" id="5062"/>
    <lineage>
        <taxon>Eukaryota</taxon>
        <taxon>Fungi</taxon>
        <taxon>Dikarya</taxon>
        <taxon>Ascomycota</taxon>
        <taxon>Pezizomycotina</taxon>
        <taxon>Eurotiomycetes</taxon>
        <taxon>Eurotiomycetidae</taxon>
        <taxon>Eurotiales</taxon>
        <taxon>Aspergillaceae</taxon>
        <taxon>Aspergillus</taxon>
        <taxon>Aspergillus subgen. Circumdati</taxon>
    </lineage>
</organism>
<dbReference type="InterPro" id="IPR011990">
    <property type="entry name" value="TPR-like_helical_dom_sf"/>
</dbReference>
<proteinExistence type="predicted"/>
<dbReference type="SUPFAM" id="SSF48452">
    <property type="entry name" value="TPR-like"/>
    <property type="match status" value="1"/>
</dbReference>
<dbReference type="OrthoDB" id="414774at2759"/>
<evidence type="ECO:0000313" key="3">
    <source>
        <dbReference type="EMBL" id="OOO12946.1"/>
    </source>
</evidence>
<dbReference type="AlphaFoldDB" id="A0A1S9DVM5"/>
<accession>A0A1S9DVM5</accession>
<dbReference type="VEuPathDB" id="FungiDB:AO090005000826"/>
<dbReference type="EMBL" id="BSYA01000024">
    <property type="protein sequence ID" value="GMG26159.1"/>
    <property type="molecule type" value="Genomic_DNA"/>
</dbReference>
<dbReference type="eggNOG" id="ENOG502SIMJ">
    <property type="taxonomic scope" value="Eukaryota"/>
</dbReference>
<reference evidence="3 4" key="1">
    <citation type="submission" date="2016-10" db="EMBL/GenBank/DDBJ databases">
        <title>Genome sequencing of Aspergillus oryzae BCC7051.</title>
        <authorList>
            <person name="Thammarongtham C."/>
            <person name="Vorapreeda T."/>
            <person name="Nookaew I."/>
            <person name="Srisuk T."/>
            <person name="Land M."/>
            <person name="Jeennor S."/>
            <person name="Laoteng K."/>
        </authorList>
    </citation>
    <scope>NUCLEOTIDE SEQUENCE [LARGE SCALE GENOMIC DNA]</scope>
    <source>
        <strain evidence="3 4">BCC7051</strain>
    </source>
</reference>
<dbReference type="Gene3D" id="1.25.40.10">
    <property type="entry name" value="Tetratricopeptide repeat domain"/>
    <property type="match status" value="1"/>
</dbReference>
<dbReference type="PROSITE" id="PS50005">
    <property type="entry name" value="TPR"/>
    <property type="match status" value="1"/>
</dbReference>
<dbReference type="EMBL" id="MKZY01000002">
    <property type="protein sequence ID" value="OOO12946.1"/>
    <property type="molecule type" value="Genomic_DNA"/>
</dbReference>
<dbReference type="PANTHER" id="PTHR45588:SF1">
    <property type="entry name" value="WW DOMAIN-CONTAINING PROTEIN"/>
    <property type="match status" value="1"/>
</dbReference>
<evidence type="ECO:0000313" key="4">
    <source>
        <dbReference type="Proteomes" id="UP000190312"/>
    </source>
</evidence>
<dbReference type="Proteomes" id="UP001165205">
    <property type="component" value="Unassembled WGS sequence"/>
</dbReference>
<dbReference type="SMART" id="SM00028">
    <property type="entry name" value="TPR"/>
    <property type="match status" value="2"/>
</dbReference>
<sequence>MSTEQAAVQPIDPIAEYYDLGSFRRTITTKSPEAQEWFNRGLIWSYSFNHDEAKRCFMQAIAHDPSCAMSFWGLAYATGPNYNKSWRLFDPRDLEDSLKICYNASRKAKELLSSTTVTPVEQALINAIQARFPADHPASYDFPTVDKAYANAMKEVYQHFGDDDLEVVTLYADALMHTALRKMFHVQSGLPIAGSPVHEVRAVFDLGLRHPSADKHPGLIHFWIHYLEMSATPAVALPAADRLRHLVPDAGHIHHMPTHLDVLVGDYRRSIDSNTAAVLADEKYLAKNGAKNFYSFYRLHNYHSLVYAAMLAGQSKVALRTLDQMESSLTDDVLRVKTPPLADWLEFFKAVRIHVYIRFGLWDEIKNLPLPHDQDLYCVTTTMTHYGKGIAWAATGNIPEADKERELYHAAAERVPPTRKDFPNLISDVLKVATAMLDGEIEYRRGNYHRAFESLREAIHHDDSLMYTEPWGWMLPTRHAYAALMLEQGHVEEAATAYAQDLGLDDALTRAHQHPNNVWALHGYHECLVRLGRKAEARIIKQQLDVALSVADIQITSSCFCRLGVPGAKEEVPACHR</sequence>
<dbReference type="InterPro" id="IPR019734">
    <property type="entry name" value="TPR_rpt"/>
</dbReference>
<dbReference type="Proteomes" id="UP000190312">
    <property type="component" value="Unassembled WGS sequence"/>
</dbReference>
<name>A0A1S9DVM5_ASPOZ</name>
<comment type="caution">
    <text evidence="3">The sequence shown here is derived from an EMBL/GenBank/DDBJ whole genome shotgun (WGS) entry which is preliminary data.</text>
</comment>
<keyword evidence="1" id="KW-0802">TPR repeat</keyword>
<protein>
    <submittedName>
        <fullName evidence="3">Tetratricopeptide TPR_2 repeat-containing protein</fullName>
    </submittedName>
    <submittedName>
        <fullName evidence="2">Unnamed protein product</fullName>
    </submittedName>
</protein>
<evidence type="ECO:0000256" key="1">
    <source>
        <dbReference type="PROSITE-ProRule" id="PRU00339"/>
    </source>
</evidence>
<evidence type="ECO:0000313" key="2">
    <source>
        <dbReference type="EMBL" id="GMG26159.1"/>
    </source>
</evidence>
<dbReference type="PANTHER" id="PTHR45588">
    <property type="entry name" value="TPR DOMAIN-CONTAINING PROTEIN"/>
    <property type="match status" value="1"/>
</dbReference>
<feature type="repeat" description="TPR" evidence="1">
    <location>
        <begin position="34"/>
        <end position="67"/>
    </location>
</feature>
<gene>
    <name evidence="2" type="ORF">Aory04_000304000</name>
    <name evidence="3" type="ORF">OAory_01006950</name>
</gene>
<reference evidence="2" key="2">
    <citation type="submission" date="2023-04" db="EMBL/GenBank/DDBJ databases">
        <title>Aspergillus oryzae NBRC 4228.</title>
        <authorList>
            <person name="Ichikawa N."/>
            <person name="Sato H."/>
            <person name="Tonouchi N."/>
        </authorList>
    </citation>
    <scope>NUCLEOTIDE SEQUENCE</scope>
    <source>
        <strain evidence="2">NBRC 4228</strain>
    </source>
</reference>